<feature type="chain" id="PRO_5045410305" evidence="1">
    <location>
        <begin position="22"/>
        <end position="123"/>
    </location>
</feature>
<evidence type="ECO:0000256" key="1">
    <source>
        <dbReference type="SAM" id="SignalP"/>
    </source>
</evidence>
<sequence>MKRLLSAVLLGFVFLSPMAVAAKNKHHDHHHDRHHDHDHGYDRYYYDDDDYDDRRYYRRHEGYRRHDYRRGVVYVERRVYVDDYRDYDLAPPPYGHRWVRSPDGRYILIAVASGIIADILLHH</sequence>
<evidence type="ECO:0000313" key="3">
    <source>
        <dbReference type="Proteomes" id="UP001251524"/>
    </source>
</evidence>
<reference evidence="2 3" key="1">
    <citation type="submission" date="2023-07" db="EMBL/GenBank/DDBJ databases">
        <title>Sorghum-associated microbial communities from plants grown in Nebraska, USA.</title>
        <authorList>
            <person name="Schachtman D."/>
        </authorList>
    </citation>
    <scope>NUCLEOTIDE SEQUENCE [LARGE SCALE GENOMIC DNA]</scope>
    <source>
        <strain evidence="2 3">BE198</strain>
    </source>
</reference>
<proteinExistence type="predicted"/>
<dbReference type="RefSeq" id="WP_310063032.1">
    <property type="nucleotide sequence ID" value="NZ_JAVDVY010000002.1"/>
</dbReference>
<keyword evidence="3" id="KW-1185">Reference proteome</keyword>
<dbReference type="EMBL" id="JAVDVY010000002">
    <property type="protein sequence ID" value="MDR7135389.1"/>
    <property type="molecule type" value="Genomic_DNA"/>
</dbReference>
<evidence type="ECO:0000313" key="2">
    <source>
        <dbReference type="EMBL" id="MDR7135389.1"/>
    </source>
</evidence>
<protein>
    <submittedName>
        <fullName evidence="2">Ni/Co efflux regulator RcnB</fullName>
    </submittedName>
</protein>
<accession>A0ABU1WCL7</accession>
<keyword evidence="1" id="KW-0732">Signal</keyword>
<dbReference type="Proteomes" id="UP001251524">
    <property type="component" value="Unassembled WGS sequence"/>
</dbReference>
<dbReference type="Pfam" id="PF11776">
    <property type="entry name" value="RcnB"/>
    <property type="match status" value="1"/>
</dbReference>
<dbReference type="InterPro" id="IPR024572">
    <property type="entry name" value="RcnB"/>
</dbReference>
<dbReference type="Gene3D" id="3.10.450.160">
    <property type="entry name" value="inner membrane protein cigr"/>
    <property type="match status" value="1"/>
</dbReference>
<organism evidence="2 3">
    <name type="scientific">Lysobacter niastensis</name>
    <dbReference type="NCBI Taxonomy" id="380629"/>
    <lineage>
        <taxon>Bacteria</taxon>
        <taxon>Pseudomonadati</taxon>
        <taxon>Pseudomonadota</taxon>
        <taxon>Gammaproteobacteria</taxon>
        <taxon>Lysobacterales</taxon>
        <taxon>Lysobacteraceae</taxon>
        <taxon>Lysobacter</taxon>
    </lineage>
</organism>
<name>A0ABU1WCL7_9GAMM</name>
<feature type="signal peptide" evidence="1">
    <location>
        <begin position="1"/>
        <end position="21"/>
    </location>
</feature>
<comment type="caution">
    <text evidence="2">The sequence shown here is derived from an EMBL/GenBank/DDBJ whole genome shotgun (WGS) entry which is preliminary data.</text>
</comment>
<gene>
    <name evidence="2" type="ORF">J2X06_002598</name>
</gene>